<dbReference type="EMBL" id="JAIWYP010000002">
    <property type="protein sequence ID" value="KAH3862816.1"/>
    <property type="molecule type" value="Genomic_DNA"/>
</dbReference>
<proteinExistence type="predicted"/>
<evidence type="ECO:0000313" key="2">
    <source>
        <dbReference type="Proteomes" id="UP000828390"/>
    </source>
</evidence>
<dbReference type="Proteomes" id="UP000828390">
    <property type="component" value="Unassembled WGS sequence"/>
</dbReference>
<reference evidence="1" key="1">
    <citation type="journal article" date="2019" name="bioRxiv">
        <title>The Genome of the Zebra Mussel, Dreissena polymorpha: A Resource for Invasive Species Research.</title>
        <authorList>
            <person name="McCartney M.A."/>
            <person name="Auch B."/>
            <person name="Kono T."/>
            <person name="Mallez S."/>
            <person name="Zhang Y."/>
            <person name="Obille A."/>
            <person name="Becker A."/>
            <person name="Abrahante J.E."/>
            <person name="Garbe J."/>
            <person name="Badalamenti J.P."/>
            <person name="Herman A."/>
            <person name="Mangelson H."/>
            <person name="Liachko I."/>
            <person name="Sullivan S."/>
            <person name="Sone E.D."/>
            <person name="Koren S."/>
            <person name="Silverstein K.A.T."/>
            <person name="Beckman K.B."/>
            <person name="Gohl D.M."/>
        </authorList>
    </citation>
    <scope>NUCLEOTIDE SEQUENCE</scope>
    <source>
        <strain evidence="1">Duluth1</strain>
        <tissue evidence="1">Whole animal</tissue>
    </source>
</reference>
<evidence type="ECO:0000313" key="1">
    <source>
        <dbReference type="EMBL" id="KAH3862816.1"/>
    </source>
</evidence>
<keyword evidence="2" id="KW-1185">Reference proteome</keyword>
<protein>
    <submittedName>
        <fullName evidence="1">Uncharacterized protein</fullName>
    </submittedName>
</protein>
<sequence length="94" mass="9897">MNTAVSLSLPEAWNTSVPALAVESINTTSLMPLVALLSMFVKTGAKLLRKTLIVRVMVTPSFGVGAASRVPMVSCNVEIKHEVAINLDGAICSL</sequence>
<organism evidence="1 2">
    <name type="scientific">Dreissena polymorpha</name>
    <name type="common">Zebra mussel</name>
    <name type="synonym">Mytilus polymorpha</name>
    <dbReference type="NCBI Taxonomy" id="45954"/>
    <lineage>
        <taxon>Eukaryota</taxon>
        <taxon>Metazoa</taxon>
        <taxon>Spiralia</taxon>
        <taxon>Lophotrochozoa</taxon>
        <taxon>Mollusca</taxon>
        <taxon>Bivalvia</taxon>
        <taxon>Autobranchia</taxon>
        <taxon>Heteroconchia</taxon>
        <taxon>Euheterodonta</taxon>
        <taxon>Imparidentia</taxon>
        <taxon>Neoheterodontei</taxon>
        <taxon>Myida</taxon>
        <taxon>Dreissenoidea</taxon>
        <taxon>Dreissenidae</taxon>
        <taxon>Dreissena</taxon>
    </lineage>
</organism>
<reference evidence="1" key="2">
    <citation type="submission" date="2020-11" db="EMBL/GenBank/DDBJ databases">
        <authorList>
            <person name="McCartney M.A."/>
            <person name="Auch B."/>
            <person name="Kono T."/>
            <person name="Mallez S."/>
            <person name="Becker A."/>
            <person name="Gohl D.M."/>
            <person name="Silverstein K.A.T."/>
            <person name="Koren S."/>
            <person name="Bechman K.B."/>
            <person name="Herman A."/>
            <person name="Abrahante J.E."/>
            <person name="Garbe J."/>
        </authorList>
    </citation>
    <scope>NUCLEOTIDE SEQUENCE</scope>
    <source>
        <strain evidence="1">Duluth1</strain>
        <tissue evidence="1">Whole animal</tissue>
    </source>
</reference>
<name>A0A9D4RBZ3_DREPO</name>
<accession>A0A9D4RBZ3</accession>
<comment type="caution">
    <text evidence="1">The sequence shown here is derived from an EMBL/GenBank/DDBJ whole genome shotgun (WGS) entry which is preliminary data.</text>
</comment>
<gene>
    <name evidence="1" type="ORF">DPMN_025791</name>
</gene>
<dbReference type="AlphaFoldDB" id="A0A9D4RBZ3"/>